<feature type="transmembrane region" description="Helical" evidence="1">
    <location>
        <begin position="39"/>
        <end position="61"/>
    </location>
</feature>
<reference evidence="2 3" key="1">
    <citation type="submission" date="2024-01" db="EMBL/GenBank/DDBJ databases">
        <title>A draft genome for the cacao thread blight pathogen Marasmiellus scandens.</title>
        <authorList>
            <person name="Baruah I.K."/>
            <person name="Leung J."/>
            <person name="Bukari Y."/>
            <person name="Amoako-Attah I."/>
            <person name="Meinhardt L.W."/>
            <person name="Bailey B.A."/>
            <person name="Cohen S.P."/>
        </authorList>
    </citation>
    <scope>NUCLEOTIDE SEQUENCE [LARGE SCALE GENOMIC DNA]</scope>
    <source>
        <strain evidence="2 3">GH-19</strain>
    </source>
</reference>
<accession>A0ABR1ING6</accession>
<evidence type="ECO:0000313" key="3">
    <source>
        <dbReference type="Proteomes" id="UP001498398"/>
    </source>
</evidence>
<feature type="transmembrane region" description="Helical" evidence="1">
    <location>
        <begin position="421"/>
        <end position="440"/>
    </location>
</feature>
<feature type="transmembrane region" description="Helical" evidence="1">
    <location>
        <begin position="204"/>
        <end position="229"/>
    </location>
</feature>
<feature type="transmembrane region" description="Helical" evidence="1">
    <location>
        <begin position="163"/>
        <end position="184"/>
    </location>
</feature>
<evidence type="ECO:0000256" key="1">
    <source>
        <dbReference type="SAM" id="Phobius"/>
    </source>
</evidence>
<evidence type="ECO:0000313" key="2">
    <source>
        <dbReference type="EMBL" id="KAK7435769.1"/>
    </source>
</evidence>
<keyword evidence="1" id="KW-0812">Transmembrane</keyword>
<gene>
    <name evidence="2" type="ORF">VKT23_019467</name>
</gene>
<dbReference type="EMBL" id="JBANRG010000102">
    <property type="protein sequence ID" value="KAK7435769.1"/>
    <property type="molecule type" value="Genomic_DNA"/>
</dbReference>
<name>A0ABR1ING6_9AGAR</name>
<feature type="transmembrane region" description="Helical" evidence="1">
    <location>
        <begin position="299"/>
        <end position="317"/>
    </location>
</feature>
<comment type="caution">
    <text evidence="2">The sequence shown here is derived from an EMBL/GenBank/DDBJ whole genome shotgun (WGS) entry which is preliminary data.</text>
</comment>
<dbReference type="Proteomes" id="UP001498398">
    <property type="component" value="Unassembled WGS sequence"/>
</dbReference>
<protein>
    <submittedName>
        <fullName evidence="2">Uncharacterized protein</fullName>
    </submittedName>
</protein>
<keyword evidence="1" id="KW-0472">Membrane</keyword>
<organism evidence="2 3">
    <name type="scientific">Marasmiellus scandens</name>
    <dbReference type="NCBI Taxonomy" id="2682957"/>
    <lineage>
        <taxon>Eukaryota</taxon>
        <taxon>Fungi</taxon>
        <taxon>Dikarya</taxon>
        <taxon>Basidiomycota</taxon>
        <taxon>Agaricomycotina</taxon>
        <taxon>Agaricomycetes</taxon>
        <taxon>Agaricomycetidae</taxon>
        <taxon>Agaricales</taxon>
        <taxon>Marasmiineae</taxon>
        <taxon>Omphalotaceae</taxon>
        <taxon>Marasmiellus</taxon>
    </lineage>
</organism>
<sequence length="545" mass="61158">MKLFFQQKSGTNHIERKLYDEESGPTRVPFTTGRELPKWVIALLAFSVISGIFCIAVGSLIRMRLFSLGGQLLAIYDPNFNISFRVPPLAREILKLLFNVVFVKPCVSVFNRVHGTAMKWQIACESDPQRERFPRCDPRYQPNTRLEFNANPRFLMSSHSSRLGPTGLPANVLMVVSLAITYAASQMVLLELEDIDEASARNTVLSHFSLHVLGTVILIQALISIWALVSTDIKTWNQSPFATAYILSQELGRLRRTPGRCMQSLYHRFRDSQGSVKAESNQMSAWDSHPIFRALTMRIWMLVGSGLYWGLLMYAIIQSGTPGTFRGTSWLPISEPSNATSSDGTSVFYVGWDGIAPSYGLLWGLAVVVGFQGGIVTTAMTCAQTILDLVCDQRLWMEIQNGGSDPTPHIFKKFMICWHSYLIHFADPLFHWLFGLAANISADRGLQIRPVPVFWVTAAGVLGASYITYFLKRKIKTPLPTTFGHLQTMVDLVDEWHERMYWGDKSIGYQCGHAGTSNTKYRVVGIVQSKSYGGQKCIFCHNGRI</sequence>
<feature type="transmembrane region" description="Helical" evidence="1">
    <location>
        <begin position="452"/>
        <end position="471"/>
    </location>
</feature>
<feature type="transmembrane region" description="Helical" evidence="1">
    <location>
        <begin position="361"/>
        <end position="387"/>
    </location>
</feature>
<keyword evidence="1" id="KW-1133">Transmembrane helix</keyword>
<keyword evidence="3" id="KW-1185">Reference proteome</keyword>
<proteinExistence type="predicted"/>